<dbReference type="InterPro" id="IPR041161">
    <property type="entry name" value="EGF_Tenascin"/>
</dbReference>
<dbReference type="InterPro" id="IPR058727">
    <property type="entry name" value="Helical_Vwde"/>
</dbReference>
<dbReference type="Gene3D" id="2.10.25.10">
    <property type="entry name" value="Laminin"/>
    <property type="match status" value="1"/>
</dbReference>
<dbReference type="GO" id="GO:0005102">
    <property type="term" value="F:signaling receptor binding"/>
    <property type="evidence" value="ECO:0007669"/>
    <property type="project" value="TreeGrafter"/>
</dbReference>
<protein>
    <recommendedName>
        <fullName evidence="5">VWFD domain-containing protein</fullName>
    </recommendedName>
</protein>
<feature type="domain" description="VWFD" evidence="5">
    <location>
        <begin position="98"/>
        <end position="297"/>
    </location>
</feature>
<reference evidence="6" key="1">
    <citation type="submission" date="2022-03" db="EMBL/GenBank/DDBJ databases">
        <authorList>
            <person name="Martin C."/>
        </authorList>
    </citation>
    <scope>NUCLEOTIDE SEQUENCE</scope>
</reference>
<name>A0A8S4NDL6_OWEFU</name>
<comment type="caution">
    <text evidence="6">The sequence shown here is derived from an EMBL/GenBank/DDBJ whole genome shotgun (WGS) entry which is preliminary data.</text>
</comment>
<keyword evidence="4" id="KW-1133">Transmembrane helix</keyword>
<evidence type="ECO:0000256" key="2">
    <source>
        <dbReference type="ARBA" id="ARBA00023157"/>
    </source>
</evidence>
<feature type="transmembrane region" description="Helical" evidence="4">
    <location>
        <begin position="668"/>
        <end position="692"/>
    </location>
</feature>
<dbReference type="InterPro" id="IPR050969">
    <property type="entry name" value="Dev_Signal_Modulators"/>
</dbReference>
<dbReference type="GO" id="GO:0009986">
    <property type="term" value="C:cell surface"/>
    <property type="evidence" value="ECO:0007669"/>
    <property type="project" value="TreeGrafter"/>
</dbReference>
<keyword evidence="3" id="KW-0325">Glycoprotein</keyword>
<proteinExistence type="predicted"/>
<dbReference type="PANTHER" id="PTHR14949:SF56">
    <property type="entry name" value="EGF-LIKE-DOMAIN, MULTIPLE 7"/>
    <property type="match status" value="1"/>
</dbReference>
<dbReference type="Pfam" id="PF00094">
    <property type="entry name" value="VWD"/>
    <property type="match status" value="1"/>
</dbReference>
<gene>
    <name evidence="6" type="ORF">OFUS_LOCUS6024</name>
</gene>
<dbReference type="PANTHER" id="PTHR14949">
    <property type="entry name" value="EGF-LIKE-DOMAIN, MULTIPLE 7, 8"/>
    <property type="match status" value="1"/>
</dbReference>
<dbReference type="PROSITE" id="PS51233">
    <property type="entry name" value="VWFD"/>
    <property type="match status" value="1"/>
</dbReference>
<keyword evidence="2" id="KW-1015">Disulfide bond</keyword>
<evidence type="ECO:0000313" key="6">
    <source>
        <dbReference type="EMBL" id="CAH1779194.1"/>
    </source>
</evidence>
<dbReference type="OrthoDB" id="10001041at2759"/>
<organism evidence="6 7">
    <name type="scientific">Owenia fusiformis</name>
    <name type="common">Polychaete worm</name>
    <dbReference type="NCBI Taxonomy" id="6347"/>
    <lineage>
        <taxon>Eukaryota</taxon>
        <taxon>Metazoa</taxon>
        <taxon>Spiralia</taxon>
        <taxon>Lophotrochozoa</taxon>
        <taxon>Annelida</taxon>
        <taxon>Polychaeta</taxon>
        <taxon>Sedentaria</taxon>
        <taxon>Canalipalpata</taxon>
        <taxon>Sabellida</taxon>
        <taxon>Oweniida</taxon>
        <taxon>Oweniidae</taxon>
        <taxon>Owenia</taxon>
    </lineage>
</organism>
<keyword evidence="4" id="KW-0812">Transmembrane</keyword>
<dbReference type="Proteomes" id="UP000749559">
    <property type="component" value="Unassembled WGS sequence"/>
</dbReference>
<sequence>VLVFMGYHQQKNPALGCSAIDELASTRCNVTISPGGPRSIKKEIDIDVKASSLHSYESLYYLRIFTGEIGDPDIWHNYKIIEIPLQIDHPNGHFKGATNCKSNNDPHMTTFDQRYYEHHTQGVYLLYRNTELDYKVYIKTTKCNKAATCNCLVAAEVEDDLLVVDSCAENRIYYGQTRGVKFRNRKVTLFQNGDLARGFNLKTAQDGKALKITLPSGTVVSVSDGRLFNVLITPSNLDKPRGDRFDENYRTRTEGLCGEYDQNSENEPGNLEKWRITDTRFLNNGVPPKDTLRQYCVCTSKGKLSCADACNVTSSLTMMGSGYFTDDVYPTDEDLQEDILDNLDTGVEMFHSSGKWPTASGWTEENALEFCTAAINSTSAASASQSLPESLELESYIRGCVLDIMLTDGTEWLEDTLESLRTEVASVVERNISMWDINDEGDPVGPPSEFTNQLCPRNCSDHGNCVNGTCECDAEHTGADCALERSTPPTLLFVPERGLCDVRLRPCRATPIMGENFVDASNLTCYVRQLQIRQNGTTDLNDEILVTKAQFDSYQRIICPLFPTDRAVRPNYTETPITPEIPAIGFRVEVSNDGNVKSDSIDLVSYDALCLNCTGFGSTNCSQNPLPHDGYLVRSEQGIPAKRNSFEDIIDHIKEKELQKRRFKYRMLIALGLLILLLVTAASIGVGVASLFGPSDSWNHYNNPQLEWSRANITNTTNSMGTIET</sequence>
<keyword evidence="7" id="KW-1185">Reference proteome</keyword>
<dbReference type="InterPro" id="IPR001846">
    <property type="entry name" value="VWF_type-D"/>
</dbReference>
<dbReference type="Pfam" id="PF18720">
    <property type="entry name" value="EGF_Tenascin"/>
    <property type="match status" value="1"/>
</dbReference>
<evidence type="ECO:0000313" key="7">
    <source>
        <dbReference type="Proteomes" id="UP000749559"/>
    </source>
</evidence>
<dbReference type="EMBL" id="CAIIXF020000003">
    <property type="protein sequence ID" value="CAH1779194.1"/>
    <property type="molecule type" value="Genomic_DNA"/>
</dbReference>
<evidence type="ECO:0000256" key="1">
    <source>
        <dbReference type="ARBA" id="ARBA00022729"/>
    </source>
</evidence>
<evidence type="ECO:0000256" key="3">
    <source>
        <dbReference type="ARBA" id="ARBA00023180"/>
    </source>
</evidence>
<accession>A0A8S4NDL6</accession>
<keyword evidence="1" id="KW-0732">Signal</keyword>
<dbReference type="Pfam" id="PF26129">
    <property type="entry name" value="Vwde"/>
    <property type="match status" value="1"/>
</dbReference>
<evidence type="ECO:0000259" key="5">
    <source>
        <dbReference type="PROSITE" id="PS51233"/>
    </source>
</evidence>
<dbReference type="GO" id="GO:0005576">
    <property type="term" value="C:extracellular region"/>
    <property type="evidence" value="ECO:0007669"/>
    <property type="project" value="TreeGrafter"/>
</dbReference>
<dbReference type="AlphaFoldDB" id="A0A8S4NDL6"/>
<evidence type="ECO:0000256" key="4">
    <source>
        <dbReference type="SAM" id="Phobius"/>
    </source>
</evidence>
<keyword evidence="4" id="KW-0472">Membrane</keyword>
<feature type="non-terminal residue" evidence="6">
    <location>
        <position position="725"/>
    </location>
</feature>